<accession>A0ABT7US50</accession>
<keyword evidence="2" id="KW-0812">Transmembrane</keyword>
<dbReference type="RefSeq" id="WP_289600209.1">
    <property type="nucleotide sequence ID" value="NZ_JAUDCL010000019.1"/>
</dbReference>
<protein>
    <submittedName>
        <fullName evidence="4">Glycoside hydrolase</fullName>
    </submittedName>
</protein>
<evidence type="ECO:0000313" key="5">
    <source>
        <dbReference type="Proteomes" id="UP001529380"/>
    </source>
</evidence>
<evidence type="ECO:0000313" key="4">
    <source>
        <dbReference type="EMBL" id="MDM8201722.1"/>
    </source>
</evidence>
<feature type="domain" description="DUF4015" evidence="3">
    <location>
        <begin position="136"/>
        <end position="282"/>
    </location>
</feature>
<evidence type="ECO:0000256" key="1">
    <source>
        <dbReference type="SAM" id="MobiDB-lite"/>
    </source>
</evidence>
<reference evidence="4 5" key="1">
    <citation type="submission" date="2023-06" db="EMBL/GenBank/DDBJ databases">
        <title>Identification and characterization of horizontal gene transfer across gut microbiota members of farm animals based on homology search.</title>
        <authorList>
            <person name="Schwarzerova J."/>
            <person name="Nykrynova M."/>
            <person name="Jureckova K."/>
            <person name="Cejkova D."/>
            <person name="Rychlik I."/>
        </authorList>
    </citation>
    <scope>NUCLEOTIDE SEQUENCE [LARGE SCALE GENOMIC DNA]</scope>
    <source>
        <strain evidence="4 5">ET340</strain>
    </source>
</reference>
<feature type="transmembrane region" description="Helical" evidence="2">
    <location>
        <begin position="23"/>
        <end position="43"/>
    </location>
</feature>
<dbReference type="InterPro" id="IPR025275">
    <property type="entry name" value="DUF4015"/>
</dbReference>
<organism evidence="4 5">
    <name type="scientific">Allofournierella massiliensis</name>
    <dbReference type="NCBI Taxonomy" id="1650663"/>
    <lineage>
        <taxon>Bacteria</taxon>
        <taxon>Bacillati</taxon>
        <taxon>Bacillota</taxon>
        <taxon>Clostridia</taxon>
        <taxon>Eubacteriales</taxon>
        <taxon>Oscillospiraceae</taxon>
        <taxon>Allofournierella</taxon>
    </lineage>
</organism>
<dbReference type="EMBL" id="JAUDCL010000019">
    <property type="protein sequence ID" value="MDM8201722.1"/>
    <property type="molecule type" value="Genomic_DNA"/>
</dbReference>
<keyword evidence="5" id="KW-1185">Reference proteome</keyword>
<keyword evidence="2" id="KW-1133">Transmembrane helix</keyword>
<proteinExistence type="predicted"/>
<feature type="compositionally biased region" description="Polar residues" evidence="1">
    <location>
        <begin position="66"/>
        <end position="98"/>
    </location>
</feature>
<sequence length="367" mass="38112">MAKKNLGKVKRYRRSFYTGRQRAARIIGGAVALVALFVAGWLVGPAVINFGTSTWYSIMRDDSEKTPASTSQSVSQPESTGTESQSQAASEPQPTAQPQAEDDMTQGSWAFVDPASLTGADAAAQLASQLAGEGVRYAVVTLKDSTGSVYYASALEAAASSLSTTQIDGAAVASALKAEGIVPVAGVCAFQDPLAASANREMAVKYQGTDYLWLDAAQDAGGKAWLNPYSSAAVEYIGGIIDEAKAMGFEQIWLTGVQLPTTAGRDKASYGDTAGVTEAQCLANALAAWQEKATCWVEYPLSVASGQETRLTGGTIDALGIENLAIQVSGELTEETQTQLDAAKAAAAGCDYVGVRTGDVFAVEAGQ</sequence>
<name>A0ABT7US50_9FIRM</name>
<dbReference type="Proteomes" id="UP001529380">
    <property type="component" value="Unassembled WGS sequence"/>
</dbReference>
<keyword evidence="4" id="KW-0378">Hydrolase</keyword>
<comment type="caution">
    <text evidence="4">The sequence shown here is derived from an EMBL/GenBank/DDBJ whole genome shotgun (WGS) entry which is preliminary data.</text>
</comment>
<feature type="region of interest" description="Disordered" evidence="1">
    <location>
        <begin position="64"/>
        <end position="103"/>
    </location>
</feature>
<evidence type="ECO:0000259" key="3">
    <source>
        <dbReference type="Pfam" id="PF13200"/>
    </source>
</evidence>
<dbReference type="GO" id="GO:0016787">
    <property type="term" value="F:hydrolase activity"/>
    <property type="evidence" value="ECO:0007669"/>
    <property type="project" value="UniProtKB-KW"/>
</dbReference>
<dbReference type="Pfam" id="PF13200">
    <property type="entry name" value="DUF4015"/>
    <property type="match status" value="1"/>
</dbReference>
<evidence type="ECO:0000256" key="2">
    <source>
        <dbReference type="SAM" id="Phobius"/>
    </source>
</evidence>
<gene>
    <name evidence="4" type="ORF">QUW08_10550</name>
</gene>
<keyword evidence="2" id="KW-0472">Membrane</keyword>